<evidence type="ECO:0000256" key="2">
    <source>
        <dbReference type="ARBA" id="ARBA00022679"/>
    </source>
</evidence>
<dbReference type="Pfam" id="PF01555">
    <property type="entry name" value="N6_N4_Mtase"/>
    <property type="match status" value="1"/>
</dbReference>
<keyword evidence="1 5" id="KW-0489">Methyltransferase</keyword>
<dbReference type="SUPFAM" id="SSF53335">
    <property type="entry name" value="S-adenosyl-L-methionine-dependent methyltransferases"/>
    <property type="match status" value="1"/>
</dbReference>
<keyword evidence="3" id="KW-0949">S-adenosyl-L-methionine</keyword>
<dbReference type="GO" id="GO:0032259">
    <property type="term" value="P:methylation"/>
    <property type="evidence" value="ECO:0007669"/>
    <property type="project" value="UniProtKB-KW"/>
</dbReference>
<dbReference type="InterPro" id="IPR029063">
    <property type="entry name" value="SAM-dependent_MTases_sf"/>
</dbReference>
<accession>F9UJH8</accession>
<dbReference type="GO" id="GO:0003677">
    <property type="term" value="F:DNA binding"/>
    <property type="evidence" value="ECO:0007669"/>
    <property type="project" value="InterPro"/>
</dbReference>
<feature type="domain" description="DNA methylase N-4/N-6" evidence="4">
    <location>
        <begin position="10"/>
        <end position="276"/>
    </location>
</feature>
<sequence length="385" mass="44640">NAIADDKENINNNKFIYRDKFSRNGWLNMMNERLQLAKQLLKEDGVIFVSIDDNEHAYLKILMDEIFGEENFICNFIWEKNYSPKSNSKFVSINHDYILCYVKNKIKLSDFKRLSRNEKNNKQYKFDDNDGRGLYKSSALTRVGGYVFNIIHNFIEYAPPLNAGWIYSKEKMEKMIADNRIIFPKNSNGRPSLKRYLNEVNDLISLSILNYEIVGHTQDSKNELISIIRDSVFATPKPIDLLTYLIKLYPNKNAKVLDFFAGSGTTGHAVLELNRQDGGNRTFTLVTNNENNIAIDTTYERLYRINKGVGTKNETFEWSKKNKLYNSALSVFNTKYLNIGLKNKNAIEQLLKDIQQMLKDFGVNSKIESVEKLLPRLRSLKSLEN</sequence>
<name>F9UJH8_9BACT</name>
<comment type="caution">
    <text evidence="5">The sequence shown here is derived from an EMBL/GenBank/DDBJ whole genome shotgun (WGS) entry which is preliminary data.</text>
</comment>
<dbReference type="EMBL" id="AFXA01000006">
    <property type="protein sequence ID" value="EGV00456.1"/>
    <property type="molecule type" value="Genomic_DNA"/>
</dbReference>
<evidence type="ECO:0000256" key="3">
    <source>
        <dbReference type="ARBA" id="ARBA00022691"/>
    </source>
</evidence>
<keyword evidence="6" id="KW-1185">Reference proteome</keyword>
<dbReference type="GO" id="GO:0008170">
    <property type="term" value="F:N-methyltransferase activity"/>
    <property type="evidence" value="ECO:0007669"/>
    <property type="project" value="InterPro"/>
</dbReference>
<dbReference type="eggNOG" id="COG2189">
    <property type="taxonomic scope" value="Bacteria"/>
</dbReference>
<keyword evidence="2" id="KW-0808">Transferase</keyword>
<dbReference type="InterPro" id="IPR002941">
    <property type="entry name" value="DNA_methylase_N4/N6"/>
</dbReference>
<dbReference type="InterPro" id="IPR002295">
    <property type="entry name" value="N4/N6-MTase_EcoPI_Mod-like"/>
</dbReference>
<dbReference type="AlphaFoldDB" id="F9UJH8"/>
<reference evidence="5 6" key="1">
    <citation type="journal article" date="2013" name="Genome Announc.">
        <title>Genome Sequence of Mycoplasma columbinum Strain SF7.</title>
        <authorList>
            <person name="Guo Z."/>
            <person name="Xu X."/>
            <person name="Zheng Q."/>
            <person name="Li T."/>
            <person name="Kuang S."/>
            <person name="Zhang Z."/>
            <person name="Chen Y."/>
            <person name="Lu X."/>
            <person name="Zhou R."/>
            <person name="Bi D."/>
            <person name="Jin H."/>
        </authorList>
    </citation>
    <scope>NUCLEOTIDE SEQUENCE [LARGE SCALE GENOMIC DNA]</scope>
    <source>
        <strain evidence="5 6">SF7</strain>
    </source>
</reference>
<proteinExistence type="predicted"/>
<evidence type="ECO:0000313" key="5">
    <source>
        <dbReference type="EMBL" id="EGV00456.1"/>
    </source>
</evidence>
<protein>
    <submittedName>
        <fullName evidence="5">Type III restriction modification system:Methylase</fullName>
    </submittedName>
</protein>
<evidence type="ECO:0000256" key="1">
    <source>
        <dbReference type="ARBA" id="ARBA00022603"/>
    </source>
</evidence>
<gene>
    <name evidence="5" type="ORF">MCSF7_03183</name>
</gene>
<dbReference type="RefSeq" id="WP_006608445.1">
    <property type="nucleotide sequence ID" value="NZ_AFXA01000006.1"/>
</dbReference>
<evidence type="ECO:0000313" key="6">
    <source>
        <dbReference type="Proteomes" id="UP000004978"/>
    </source>
</evidence>
<evidence type="ECO:0000259" key="4">
    <source>
        <dbReference type="Pfam" id="PF01555"/>
    </source>
</evidence>
<feature type="non-terminal residue" evidence="5">
    <location>
        <position position="1"/>
    </location>
</feature>
<organism evidence="5 6">
    <name type="scientific">Mycoplasmopsis columbina SF7</name>
    <dbReference type="NCBI Taxonomy" id="1037410"/>
    <lineage>
        <taxon>Bacteria</taxon>
        <taxon>Bacillati</taxon>
        <taxon>Mycoplasmatota</taxon>
        <taxon>Mycoplasmoidales</taxon>
        <taxon>Metamycoplasmataceae</taxon>
        <taxon>Mycoplasmopsis</taxon>
    </lineage>
</organism>
<dbReference type="PRINTS" id="PR00506">
    <property type="entry name" value="D21N6MTFRASE"/>
</dbReference>
<dbReference type="Gene3D" id="3.40.50.150">
    <property type="entry name" value="Vaccinia Virus protein VP39"/>
    <property type="match status" value="1"/>
</dbReference>
<dbReference type="Proteomes" id="UP000004978">
    <property type="component" value="Unassembled WGS sequence"/>
</dbReference>